<dbReference type="EMBL" id="JACHEU010000001">
    <property type="protein sequence ID" value="MBB6013315.1"/>
    <property type="molecule type" value="Genomic_DNA"/>
</dbReference>
<dbReference type="InterPro" id="IPR003719">
    <property type="entry name" value="Phenazine_PhzF-like"/>
</dbReference>
<dbReference type="GO" id="GO:0102943">
    <property type="term" value="F:trans-2,3-dihydro-3-hydroxy-anthranilate isomerase activity"/>
    <property type="evidence" value="ECO:0007669"/>
    <property type="project" value="UniProtKB-EC"/>
</dbReference>
<dbReference type="GO" id="GO:0005737">
    <property type="term" value="C:cytoplasm"/>
    <property type="evidence" value="ECO:0007669"/>
    <property type="project" value="TreeGrafter"/>
</dbReference>
<dbReference type="AlphaFoldDB" id="A0A7W9S3S9"/>
<dbReference type="PANTHER" id="PTHR13774:SF32">
    <property type="entry name" value="ANTISENSE-ENHANCING SEQUENCE 1"/>
    <property type="match status" value="1"/>
</dbReference>
<evidence type="ECO:0000256" key="2">
    <source>
        <dbReference type="PIRSR" id="PIRSR016184-1"/>
    </source>
</evidence>
<gene>
    <name evidence="3" type="ORF">HNR59_002660</name>
</gene>
<accession>A0A7W9S3S9</accession>
<dbReference type="EC" id="5.3.3.17" evidence="3"/>
<proteinExistence type="inferred from homology"/>
<feature type="active site" evidence="2">
    <location>
        <position position="47"/>
    </location>
</feature>
<evidence type="ECO:0000313" key="4">
    <source>
        <dbReference type="Proteomes" id="UP000533306"/>
    </source>
</evidence>
<dbReference type="PIRSF" id="PIRSF016184">
    <property type="entry name" value="PhzC_PhzF"/>
    <property type="match status" value="1"/>
</dbReference>
<comment type="caution">
    <text evidence="3">The sequence shown here is derived from an EMBL/GenBank/DDBJ whole genome shotgun (WGS) entry which is preliminary data.</text>
</comment>
<sequence length="299" mass="32647">MQARRYLVYDVFTEEALGGNPLAIVLDCEGLDERAMLRIAREFNLSETVFVLPAEQARHRAKIRIFTPHYEMPFAGHPTVGTAVALARESGEGASIFVLEENIGPVRCAVSHDGQFAEFDLPKLPERIEAAMTPEAVGAALGLAPHEMGFENHRLSCWSAGVPYVMVPVAGLKEAAKARIDSQLWAEIAPLKSETAYASAYVYCRETVRHDSAFHVRMFVAGNPSYEDPATGSAAAAFAGTIMHFDGPGEGMSPLWIEQGLEMERPSRIRLELEVRKGQLAAARIGGYAVKTAEGRLFV</sequence>
<dbReference type="RefSeq" id="WP_183830973.1">
    <property type="nucleotide sequence ID" value="NZ_JACHEU010000001.1"/>
</dbReference>
<dbReference type="Pfam" id="PF02567">
    <property type="entry name" value="PhzC-PhzF"/>
    <property type="match status" value="1"/>
</dbReference>
<dbReference type="Gene3D" id="3.10.310.10">
    <property type="entry name" value="Diaminopimelate Epimerase, Chain A, domain 1"/>
    <property type="match status" value="2"/>
</dbReference>
<protein>
    <submittedName>
        <fullName evidence="3">Trans-2,3-dihydro-3-hydroxyanthranilate isomerase</fullName>
        <ecNumber evidence="3">5.3.3.17</ecNumber>
    </submittedName>
</protein>
<dbReference type="SUPFAM" id="SSF54506">
    <property type="entry name" value="Diaminopimelate epimerase-like"/>
    <property type="match status" value="1"/>
</dbReference>
<evidence type="ECO:0000256" key="1">
    <source>
        <dbReference type="ARBA" id="ARBA00008270"/>
    </source>
</evidence>
<keyword evidence="3" id="KW-0413">Isomerase</keyword>
<organism evidence="3 4">
    <name type="scientific">Aquamicrobium lusatiense</name>
    <dbReference type="NCBI Taxonomy" id="89772"/>
    <lineage>
        <taxon>Bacteria</taxon>
        <taxon>Pseudomonadati</taxon>
        <taxon>Pseudomonadota</taxon>
        <taxon>Alphaproteobacteria</taxon>
        <taxon>Hyphomicrobiales</taxon>
        <taxon>Phyllobacteriaceae</taxon>
        <taxon>Aquamicrobium</taxon>
    </lineage>
</organism>
<dbReference type="PANTHER" id="PTHR13774">
    <property type="entry name" value="PHENAZINE BIOSYNTHESIS PROTEIN"/>
    <property type="match status" value="1"/>
</dbReference>
<reference evidence="3 4" key="1">
    <citation type="submission" date="2020-08" db="EMBL/GenBank/DDBJ databases">
        <title>Genomic Encyclopedia of Type Strains, Phase IV (KMG-IV): sequencing the most valuable type-strain genomes for metagenomic binning, comparative biology and taxonomic classification.</title>
        <authorList>
            <person name="Goeker M."/>
        </authorList>
    </citation>
    <scope>NUCLEOTIDE SEQUENCE [LARGE SCALE GENOMIC DNA]</scope>
    <source>
        <strain evidence="3 4">DSM 11099</strain>
    </source>
</reference>
<comment type="similarity">
    <text evidence="1">Belongs to the PhzF family.</text>
</comment>
<keyword evidence="4" id="KW-1185">Reference proteome</keyword>
<dbReference type="Proteomes" id="UP000533306">
    <property type="component" value="Unassembled WGS sequence"/>
</dbReference>
<evidence type="ECO:0000313" key="3">
    <source>
        <dbReference type="EMBL" id="MBB6013315.1"/>
    </source>
</evidence>
<name>A0A7W9S3S9_9HYPH</name>
<dbReference type="NCBIfam" id="TIGR00654">
    <property type="entry name" value="PhzF_family"/>
    <property type="match status" value="1"/>
</dbReference>